<dbReference type="AlphaFoldDB" id="A0A9P5Q1D9"/>
<feature type="region of interest" description="Disordered" evidence="1">
    <location>
        <begin position="1"/>
        <end position="33"/>
    </location>
</feature>
<dbReference type="EMBL" id="JADNRY010000029">
    <property type="protein sequence ID" value="KAF9071830.1"/>
    <property type="molecule type" value="Genomic_DNA"/>
</dbReference>
<reference evidence="4" key="1">
    <citation type="submission" date="2020-11" db="EMBL/GenBank/DDBJ databases">
        <authorList>
            <consortium name="DOE Joint Genome Institute"/>
            <person name="Ahrendt S."/>
            <person name="Riley R."/>
            <person name="Andreopoulos W."/>
            <person name="Labutti K."/>
            <person name="Pangilinan J."/>
            <person name="Ruiz-Duenas F.J."/>
            <person name="Barrasa J.M."/>
            <person name="Sanchez-Garcia M."/>
            <person name="Camarero S."/>
            <person name="Miyauchi S."/>
            <person name="Serrano A."/>
            <person name="Linde D."/>
            <person name="Babiker R."/>
            <person name="Drula E."/>
            <person name="Ayuso-Fernandez I."/>
            <person name="Pacheco R."/>
            <person name="Padilla G."/>
            <person name="Ferreira P."/>
            <person name="Barriuso J."/>
            <person name="Kellner H."/>
            <person name="Castanera R."/>
            <person name="Alfaro M."/>
            <person name="Ramirez L."/>
            <person name="Pisabarro A.G."/>
            <person name="Kuo A."/>
            <person name="Tritt A."/>
            <person name="Lipzen A."/>
            <person name="He G."/>
            <person name="Yan M."/>
            <person name="Ng V."/>
            <person name="Cullen D."/>
            <person name="Martin F."/>
            <person name="Rosso M.-N."/>
            <person name="Henrissat B."/>
            <person name="Hibbett D."/>
            <person name="Martinez A.T."/>
            <person name="Grigoriev I.V."/>
        </authorList>
    </citation>
    <scope>NUCLEOTIDE SEQUENCE</scope>
    <source>
        <strain evidence="4">AH 40177</strain>
    </source>
</reference>
<keyword evidence="2" id="KW-0812">Transmembrane</keyword>
<keyword evidence="5" id="KW-1185">Reference proteome</keyword>
<feature type="domain" description="DUF7137" evidence="3">
    <location>
        <begin position="37"/>
        <end position="168"/>
    </location>
</feature>
<dbReference type="InterPro" id="IPR055561">
    <property type="entry name" value="DUF7137"/>
</dbReference>
<organism evidence="4 5">
    <name type="scientific">Rhodocollybia butyracea</name>
    <dbReference type="NCBI Taxonomy" id="206335"/>
    <lineage>
        <taxon>Eukaryota</taxon>
        <taxon>Fungi</taxon>
        <taxon>Dikarya</taxon>
        <taxon>Basidiomycota</taxon>
        <taxon>Agaricomycotina</taxon>
        <taxon>Agaricomycetes</taxon>
        <taxon>Agaricomycetidae</taxon>
        <taxon>Agaricales</taxon>
        <taxon>Marasmiineae</taxon>
        <taxon>Omphalotaceae</taxon>
        <taxon>Rhodocollybia</taxon>
    </lineage>
</organism>
<dbReference type="Proteomes" id="UP000772434">
    <property type="component" value="Unassembled WGS sequence"/>
</dbReference>
<accession>A0A9P5Q1D9</accession>
<proteinExistence type="predicted"/>
<name>A0A9P5Q1D9_9AGAR</name>
<evidence type="ECO:0000256" key="2">
    <source>
        <dbReference type="SAM" id="Phobius"/>
    </source>
</evidence>
<evidence type="ECO:0000256" key="1">
    <source>
        <dbReference type="SAM" id="MobiDB-lite"/>
    </source>
</evidence>
<evidence type="ECO:0000313" key="4">
    <source>
        <dbReference type="EMBL" id="KAF9071830.1"/>
    </source>
</evidence>
<protein>
    <recommendedName>
        <fullName evidence="3">DUF7137 domain-containing protein</fullName>
    </recommendedName>
</protein>
<dbReference type="PANTHER" id="PTHR42028">
    <property type="entry name" value="CHROMOSOME 1, WHOLE GENOME SHOTGUN SEQUENCE"/>
    <property type="match status" value="1"/>
</dbReference>
<dbReference type="PANTHER" id="PTHR42028:SF1">
    <property type="entry name" value="YALI0E30657P"/>
    <property type="match status" value="1"/>
</dbReference>
<sequence length="211" mass="22073">MASPSSSQSSTSASSTNNSTSSGSSSSSPVNSAIPQTAPVAILSMTNPPQSSTSFFKIASGEVVTFGWSFSGVRATPTSLTINAVGANSFTYSLTTLAGTATSFMWTPYDYQQSHLATPLVQTQYSLQIFDDRGLGATARPGFLTANTALNFALYTPQPYTPLASWDCGVCSGSNSSYAAHPAYVAVLATFLVMFLSGFGLLRNVVAYTRQ</sequence>
<keyword evidence="2" id="KW-0472">Membrane</keyword>
<comment type="caution">
    <text evidence="4">The sequence shown here is derived from an EMBL/GenBank/DDBJ whole genome shotgun (WGS) entry which is preliminary data.</text>
</comment>
<dbReference type="Pfam" id="PF23585">
    <property type="entry name" value="DUF7137"/>
    <property type="match status" value="1"/>
</dbReference>
<feature type="transmembrane region" description="Helical" evidence="2">
    <location>
        <begin position="183"/>
        <end position="202"/>
    </location>
</feature>
<dbReference type="OrthoDB" id="2435509at2759"/>
<gene>
    <name evidence="4" type="ORF">BDP27DRAFT_1361498</name>
</gene>
<evidence type="ECO:0000259" key="3">
    <source>
        <dbReference type="Pfam" id="PF23585"/>
    </source>
</evidence>
<keyword evidence="2" id="KW-1133">Transmembrane helix</keyword>
<evidence type="ECO:0000313" key="5">
    <source>
        <dbReference type="Proteomes" id="UP000772434"/>
    </source>
</evidence>